<accession>A0A9Q1M624</accession>
<dbReference type="AlphaFoldDB" id="A0A9Q1M624"/>
<dbReference type="Gene3D" id="2.60.120.330">
    <property type="entry name" value="B-lactam Antibiotic, Isopenicillin N Synthase, Chain"/>
    <property type="match status" value="1"/>
</dbReference>
<dbReference type="EMBL" id="JAJAGQ010000011">
    <property type="protein sequence ID" value="KAJ8550175.1"/>
    <property type="molecule type" value="Genomic_DNA"/>
</dbReference>
<organism evidence="1 2">
    <name type="scientific">Anisodus acutangulus</name>
    <dbReference type="NCBI Taxonomy" id="402998"/>
    <lineage>
        <taxon>Eukaryota</taxon>
        <taxon>Viridiplantae</taxon>
        <taxon>Streptophyta</taxon>
        <taxon>Embryophyta</taxon>
        <taxon>Tracheophyta</taxon>
        <taxon>Spermatophyta</taxon>
        <taxon>Magnoliopsida</taxon>
        <taxon>eudicotyledons</taxon>
        <taxon>Gunneridae</taxon>
        <taxon>Pentapetalae</taxon>
        <taxon>asterids</taxon>
        <taxon>lamiids</taxon>
        <taxon>Solanales</taxon>
        <taxon>Solanaceae</taxon>
        <taxon>Solanoideae</taxon>
        <taxon>Hyoscyameae</taxon>
        <taxon>Anisodus</taxon>
    </lineage>
</organism>
<proteinExistence type="predicted"/>
<dbReference type="Proteomes" id="UP001152561">
    <property type="component" value="Unassembled WGS sequence"/>
</dbReference>
<evidence type="ECO:0000313" key="2">
    <source>
        <dbReference type="Proteomes" id="UP001152561"/>
    </source>
</evidence>
<dbReference type="InterPro" id="IPR027443">
    <property type="entry name" value="IPNS-like_sf"/>
</dbReference>
<sequence length="145" mass="16263">MKGVVRALLDLPVEIKKRNKDNVIPGTGYFPLSPQNPIVEALGLYDMSSADDIHAFCSQLDASPYHRETIKKCAAGIHELLLDIARKICEGLGLASNSFEEWPCLFRFNKYSFTLEAVGSTAALLQTHFFSLYYKMMKMLVVLKS</sequence>
<name>A0A9Q1M624_9SOLA</name>
<dbReference type="SUPFAM" id="SSF51197">
    <property type="entry name" value="Clavaminate synthase-like"/>
    <property type="match status" value="1"/>
</dbReference>
<dbReference type="OrthoDB" id="1722736at2759"/>
<keyword evidence="2" id="KW-1185">Reference proteome</keyword>
<comment type="caution">
    <text evidence="1">The sequence shown here is derived from an EMBL/GenBank/DDBJ whole genome shotgun (WGS) entry which is preliminary data.</text>
</comment>
<reference evidence="2" key="1">
    <citation type="journal article" date="2023" name="Proc. Natl. Acad. Sci. U.S.A.">
        <title>Genomic and structural basis for evolution of tropane alkaloid biosynthesis.</title>
        <authorList>
            <person name="Wanga Y.-J."/>
            <person name="Taina T."/>
            <person name="Yua J.-Y."/>
            <person name="Lia J."/>
            <person name="Xua B."/>
            <person name="Chenc J."/>
            <person name="D'Auriad J.C."/>
            <person name="Huanga J.-P."/>
            <person name="Huanga S.-X."/>
        </authorList>
    </citation>
    <scope>NUCLEOTIDE SEQUENCE [LARGE SCALE GENOMIC DNA]</scope>
    <source>
        <strain evidence="2">cv. KIB-2019</strain>
    </source>
</reference>
<evidence type="ECO:0000313" key="1">
    <source>
        <dbReference type="EMBL" id="KAJ8550175.1"/>
    </source>
</evidence>
<protein>
    <submittedName>
        <fullName evidence="1">Uncharacterized protein</fullName>
    </submittedName>
</protein>
<gene>
    <name evidence="1" type="ORF">K7X08_033882</name>
</gene>